<feature type="region of interest" description="Disordered" evidence="1">
    <location>
        <begin position="124"/>
        <end position="153"/>
    </location>
</feature>
<accession>A0ABS2HNT3</accession>
<evidence type="ECO:0000313" key="2">
    <source>
        <dbReference type="EMBL" id="MBM7052749.1"/>
    </source>
</evidence>
<name>A0ABS2HNT3_9ACTN</name>
<gene>
    <name evidence="2" type="ORF">JS521_02295</name>
</gene>
<reference evidence="2 3" key="1">
    <citation type="submission" date="2021-02" db="EMBL/GenBank/DDBJ databases">
        <title>Genome Streptomyces sp. RHZ10.</title>
        <authorList>
            <person name="Besaury L."/>
        </authorList>
    </citation>
    <scope>NUCLEOTIDE SEQUENCE [LARGE SCALE GENOMIC DNA]</scope>
    <source>
        <strain evidence="2 3">RHZ10</strain>
    </source>
</reference>
<dbReference type="EMBL" id="JAFEUF010000005">
    <property type="protein sequence ID" value="MBM7052749.1"/>
    <property type="molecule type" value="Genomic_DNA"/>
</dbReference>
<feature type="compositionally biased region" description="Low complexity" evidence="1">
    <location>
        <begin position="125"/>
        <end position="153"/>
    </location>
</feature>
<evidence type="ECO:0000313" key="3">
    <source>
        <dbReference type="Proteomes" id="UP000712045"/>
    </source>
</evidence>
<evidence type="ECO:0000256" key="1">
    <source>
        <dbReference type="SAM" id="MobiDB-lite"/>
    </source>
</evidence>
<dbReference type="RefSeq" id="WP_205081023.1">
    <property type="nucleotide sequence ID" value="NZ_JAFEUF010000005.1"/>
</dbReference>
<sequence>MGTVLGAMRNVRWHELQHAYGSASQVPGVLSRIAWGDAPSSDEALNDLERWIGTPPVFDSTAATVPFLWELAATDTVRDRAGVLDLLATILAAGNPEHPAWTRAAHEAVAEGRATAVRLAAVTGSPEAPAVSDAPDASDTPDAGGPADDPAQAVRTAATRLLGAIDRHTCPACPAPPPGEA</sequence>
<proteinExistence type="predicted"/>
<comment type="caution">
    <text evidence="2">The sequence shown here is derived from an EMBL/GenBank/DDBJ whole genome shotgun (WGS) entry which is preliminary data.</text>
</comment>
<organism evidence="2 3">
    <name type="scientific">Streptomyces durocortorensis</name>
    <dbReference type="NCBI Taxonomy" id="2811104"/>
    <lineage>
        <taxon>Bacteria</taxon>
        <taxon>Bacillati</taxon>
        <taxon>Actinomycetota</taxon>
        <taxon>Actinomycetes</taxon>
        <taxon>Kitasatosporales</taxon>
        <taxon>Streptomycetaceae</taxon>
        <taxon>Streptomyces</taxon>
    </lineage>
</organism>
<protein>
    <submittedName>
        <fullName evidence="2">Uncharacterized protein</fullName>
    </submittedName>
</protein>
<keyword evidence="3" id="KW-1185">Reference proteome</keyword>
<dbReference type="Proteomes" id="UP000712045">
    <property type="component" value="Unassembled WGS sequence"/>
</dbReference>